<evidence type="ECO:0000313" key="2">
    <source>
        <dbReference type="Proteomes" id="UP001285441"/>
    </source>
</evidence>
<name>A0AAE0K0X3_9PEZI</name>
<gene>
    <name evidence="1" type="ORF">B0H63DRAFT_536180</name>
</gene>
<dbReference type="AlphaFoldDB" id="A0AAE0K0X3"/>
<sequence>MSIFDKASAEILHVNAAPVAAIQSWNTTLADGRNYTPQVGNLALAPSSERDGSILQQPIKGDKIDYNTFGLHMGSAKLKQAGSLILGGYDRHRVLGSVGVFNMMNDEQTGGLLLPRIFLRDITIGVEAGLSPFDNSSTDIGSIFHGIQLKTKAQQLTISQGGPPGSPMVVPDPTASPIYLPIGACQAAAEYLPVTSNETLGYYLWNVTNPQYTCIVIFYRVLDLTLESPIVEDKLVQYFPCRLVDSTTTGGYWVLGRAFLQAAFLGVNYHNNLTFLAQGPGPNLVMRVSGTMEESKVVNLEAGDVNVNAGPLEFRGSWAPWWNLGVLNPLFPEMDLQSIVKEELYAGLRSYKEGGYEKEVDRFMSLWSQESINQKRARADTGGDISPRPKRLKGIWDKGKLHETLQDALEEIKFHKAQLTDGLAFIDKASLATGVTSDDLSSAMAEFRPHIEDLSRIEDDDALAMAYELVFKVKDLSTGEEPDGYGDRPSDELADAHIVQLIKQRRERGLIWAWERDLASLDDEAKDMDNYGIEPWFPQSRKALQELIKEVVTE</sequence>
<proteinExistence type="predicted"/>
<keyword evidence="2" id="KW-1185">Reference proteome</keyword>
<comment type="caution">
    <text evidence="1">The sequence shown here is derived from an EMBL/GenBank/DDBJ whole genome shotgun (WGS) entry which is preliminary data.</text>
</comment>
<evidence type="ECO:0000313" key="1">
    <source>
        <dbReference type="EMBL" id="KAK3367986.1"/>
    </source>
</evidence>
<dbReference type="InterPro" id="IPR021109">
    <property type="entry name" value="Peptidase_aspartic_dom_sf"/>
</dbReference>
<dbReference type="Gene3D" id="2.40.70.10">
    <property type="entry name" value="Acid Proteases"/>
    <property type="match status" value="1"/>
</dbReference>
<accession>A0AAE0K0X3</accession>
<protein>
    <recommendedName>
        <fullName evidence="3">Peptidase A1 domain-containing protein</fullName>
    </recommendedName>
</protein>
<dbReference type="Proteomes" id="UP001285441">
    <property type="component" value="Unassembled WGS sequence"/>
</dbReference>
<reference evidence="1" key="2">
    <citation type="submission" date="2023-06" db="EMBL/GenBank/DDBJ databases">
        <authorList>
            <consortium name="Lawrence Berkeley National Laboratory"/>
            <person name="Haridas S."/>
            <person name="Hensen N."/>
            <person name="Bonometti L."/>
            <person name="Westerberg I."/>
            <person name="Brannstrom I.O."/>
            <person name="Guillou S."/>
            <person name="Cros-Aarteil S."/>
            <person name="Calhoun S."/>
            <person name="Kuo A."/>
            <person name="Mondo S."/>
            <person name="Pangilinan J."/>
            <person name="Riley R."/>
            <person name="LaButti K."/>
            <person name="Andreopoulos B."/>
            <person name="Lipzen A."/>
            <person name="Chen C."/>
            <person name="Yanf M."/>
            <person name="Daum C."/>
            <person name="Ng V."/>
            <person name="Clum A."/>
            <person name="Steindorff A."/>
            <person name="Ohm R."/>
            <person name="Martin F."/>
            <person name="Silar P."/>
            <person name="Natvig D."/>
            <person name="Lalanne C."/>
            <person name="Gautier V."/>
            <person name="Ament-velasquez S.L."/>
            <person name="Kruys A."/>
            <person name="Hutchinson M.I."/>
            <person name="Powell A.J."/>
            <person name="Barry K."/>
            <person name="Miller A.N."/>
            <person name="Grigoriev I.V."/>
            <person name="Debuchy R."/>
            <person name="Gladieux P."/>
            <person name="Thoren M.H."/>
            <person name="Johannesson H."/>
        </authorList>
    </citation>
    <scope>NUCLEOTIDE SEQUENCE</scope>
    <source>
        <strain evidence="1">CBS 232.78</strain>
    </source>
</reference>
<reference evidence="1" key="1">
    <citation type="journal article" date="2023" name="Mol. Phylogenet. Evol.">
        <title>Genome-scale phylogeny and comparative genomics of the fungal order Sordariales.</title>
        <authorList>
            <person name="Hensen N."/>
            <person name="Bonometti L."/>
            <person name="Westerberg I."/>
            <person name="Brannstrom I.O."/>
            <person name="Guillou S."/>
            <person name="Cros-Aarteil S."/>
            <person name="Calhoun S."/>
            <person name="Haridas S."/>
            <person name="Kuo A."/>
            <person name="Mondo S."/>
            <person name="Pangilinan J."/>
            <person name="Riley R."/>
            <person name="LaButti K."/>
            <person name="Andreopoulos B."/>
            <person name="Lipzen A."/>
            <person name="Chen C."/>
            <person name="Yan M."/>
            <person name="Daum C."/>
            <person name="Ng V."/>
            <person name="Clum A."/>
            <person name="Steindorff A."/>
            <person name="Ohm R.A."/>
            <person name="Martin F."/>
            <person name="Silar P."/>
            <person name="Natvig D.O."/>
            <person name="Lalanne C."/>
            <person name="Gautier V."/>
            <person name="Ament-Velasquez S.L."/>
            <person name="Kruys A."/>
            <person name="Hutchinson M.I."/>
            <person name="Powell A.J."/>
            <person name="Barry K."/>
            <person name="Miller A.N."/>
            <person name="Grigoriev I.V."/>
            <person name="Debuchy R."/>
            <person name="Gladieux P."/>
            <person name="Hiltunen Thoren M."/>
            <person name="Johannesson H."/>
        </authorList>
    </citation>
    <scope>NUCLEOTIDE SEQUENCE</scope>
    <source>
        <strain evidence="1">CBS 232.78</strain>
    </source>
</reference>
<organism evidence="1 2">
    <name type="scientific">Podospora didyma</name>
    <dbReference type="NCBI Taxonomy" id="330526"/>
    <lineage>
        <taxon>Eukaryota</taxon>
        <taxon>Fungi</taxon>
        <taxon>Dikarya</taxon>
        <taxon>Ascomycota</taxon>
        <taxon>Pezizomycotina</taxon>
        <taxon>Sordariomycetes</taxon>
        <taxon>Sordariomycetidae</taxon>
        <taxon>Sordariales</taxon>
        <taxon>Podosporaceae</taxon>
        <taxon>Podospora</taxon>
    </lineage>
</organism>
<evidence type="ECO:0008006" key="3">
    <source>
        <dbReference type="Google" id="ProtNLM"/>
    </source>
</evidence>
<dbReference type="SUPFAM" id="SSF50630">
    <property type="entry name" value="Acid proteases"/>
    <property type="match status" value="1"/>
</dbReference>
<dbReference type="EMBL" id="JAULSW010000011">
    <property type="protein sequence ID" value="KAK3367986.1"/>
    <property type="molecule type" value="Genomic_DNA"/>
</dbReference>